<keyword evidence="1 2" id="KW-0436">Ligase</keyword>
<dbReference type="EC" id="6.3.3.3" evidence="1"/>
<dbReference type="STRING" id="446470.Snas_0472"/>
<feature type="binding site" evidence="1">
    <location>
        <begin position="197"/>
        <end position="199"/>
    </location>
    <ligand>
        <name>ATP</name>
        <dbReference type="ChEBI" id="CHEBI:30616"/>
    </ligand>
</feature>
<dbReference type="InterPro" id="IPR027417">
    <property type="entry name" value="P-loop_NTPase"/>
</dbReference>
<reference evidence="2 3" key="1">
    <citation type="journal article" date="2009" name="Stand. Genomic Sci.">
        <title>Complete genome sequence of Stackebrandtia nassauensis type strain (LLR-40K-21).</title>
        <authorList>
            <person name="Munk C."/>
            <person name="Lapidus A."/>
            <person name="Copeland A."/>
            <person name="Jando M."/>
            <person name="Mayilraj S."/>
            <person name="Glavina Del Rio T."/>
            <person name="Nolan M."/>
            <person name="Chen F."/>
            <person name="Lucas S."/>
            <person name="Tice H."/>
            <person name="Cheng J.F."/>
            <person name="Han C."/>
            <person name="Detter J.C."/>
            <person name="Bruce D."/>
            <person name="Goodwin L."/>
            <person name="Chain P."/>
            <person name="Pitluck S."/>
            <person name="Goker M."/>
            <person name="Ovchinikova G."/>
            <person name="Pati A."/>
            <person name="Ivanova N."/>
            <person name="Mavromatis K."/>
            <person name="Chen A."/>
            <person name="Palaniappan K."/>
            <person name="Land M."/>
            <person name="Hauser L."/>
            <person name="Chang Y.J."/>
            <person name="Jeffries C.D."/>
            <person name="Bristow J."/>
            <person name="Eisen J.A."/>
            <person name="Markowitz V."/>
            <person name="Hugenholtz P."/>
            <person name="Kyrpides N.C."/>
            <person name="Klenk H.P."/>
        </authorList>
    </citation>
    <scope>NUCLEOTIDE SEQUENCE [LARGE SCALE GENOMIC DNA]</scope>
    <source>
        <strain evidence="3">DSM 44728 / CIP 108903 / NRRL B-16338 / NBRC 102104 / LLR-40K-21</strain>
    </source>
</reference>
<dbReference type="CDD" id="cd03109">
    <property type="entry name" value="DTBS"/>
    <property type="match status" value="1"/>
</dbReference>
<feature type="binding site" evidence="1">
    <location>
        <position position="51"/>
    </location>
    <ligand>
        <name>ATP</name>
        <dbReference type="ChEBI" id="CHEBI:30616"/>
    </ligand>
</feature>
<feature type="binding site" evidence="1">
    <location>
        <position position="51"/>
    </location>
    <ligand>
        <name>Mg(2+)</name>
        <dbReference type="ChEBI" id="CHEBI:18420"/>
    </ligand>
</feature>
<comment type="catalytic activity">
    <reaction evidence="1">
        <text>(7R,8S)-7,8-diammoniononanoate + CO2 + ATP = (4R,5S)-dethiobiotin + ADP + phosphate + 3 H(+)</text>
        <dbReference type="Rhea" id="RHEA:15805"/>
        <dbReference type="ChEBI" id="CHEBI:15378"/>
        <dbReference type="ChEBI" id="CHEBI:16526"/>
        <dbReference type="ChEBI" id="CHEBI:30616"/>
        <dbReference type="ChEBI" id="CHEBI:43474"/>
        <dbReference type="ChEBI" id="CHEBI:149469"/>
        <dbReference type="ChEBI" id="CHEBI:149473"/>
        <dbReference type="ChEBI" id="CHEBI:456216"/>
        <dbReference type="EC" id="6.3.3.3"/>
    </reaction>
</comment>
<dbReference type="GO" id="GO:0000287">
    <property type="term" value="F:magnesium ion binding"/>
    <property type="evidence" value="ECO:0007669"/>
    <property type="project" value="UniProtKB-UniRule"/>
</dbReference>
<evidence type="ECO:0000256" key="1">
    <source>
        <dbReference type="HAMAP-Rule" id="MF_00336"/>
    </source>
</evidence>
<proteinExistence type="inferred from homology"/>
<gene>
    <name evidence="1" type="primary">bioD</name>
    <name evidence="2" type="ordered locus">Snas_0472</name>
</gene>
<feature type="binding site" evidence="1">
    <location>
        <begin position="108"/>
        <end position="111"/>
    </location>
    <ligand>
        <name>ATP</name>
        <dbReference type="ChEBI" id="CHEBI:30616"/>
    </ligand>
</feature>
<dbReference type="RefSeq" id="WP_013015758.1">
    <property type="nucleotide sequence ID" value="NC_013947.1"/>
</dbReference>
<dbReference type="HAMAP" id="MF_00336">
    <property type="entry name" value="BioD"/>
    <property type="match status" value="1"/>
</dbReference>
<dbReference type="InterPro" id="IPR004472">
    <property type="entry name" value="DTB_synth_BioD"/>
</dbReference>
<keyword evidence="1" id="KW-0547">Nucleotide-binding</keyword>
<dbReference type="NCBIfam" id="TIGR00347">
    <property type="entry name" value="bioD"/>
    <property type="match status" value="1"/>
</dbReference>
<sequence>MILSSTGPVIVTGTDTGVGKTIATAALAVVARAAGKTVAVVKPVQTGDDDDAATIERLAEPDQVATLARFPDPMSPYAAARHRGLPQLPLAEVVEFVAALDKDLILIEGAGGLLVPMGTYSWTMAELCQQLNAPAVVVVRAGLGSINHTALTLEALRSRGILSSVIIGSWPRVPGPVEQANQIDLSDMSYGLAGIIPEGAGSLSPEEFRARASGWIQPS</sequence>
<dbReference type="PANTHER" id="PTHR43210">
    <property type="entry name" value="DETHIOBIOTIN SYNTHETASE"/>
    <property type="match status" value="1"/>
</dbReference>
<keyword evidence="1" id="KW-0460">Magnesium</keyword>
<name>D3Q4M7_STANL</name>
<dbReference type="Gene3D" id="3.40.50.300">
    <property type="entry name" value="P-loop containing nucleotide triphosphate hydrolases"/>
    <property type="match status" value="1"/>
</dbReference>
<keyword evidence="3" id="KW-1185">Reference proteome</keyword>
<evidence type="ECO:0000313" key="2">
    <source>
        <dbReference type="EMBL" id="ADD40187.1"/>
    </source>
</evidence>
<dbReference type="PANTHER" id="PTHR43210:SF5">
    <property type="entry name" value="DETHIOBIOTIN SYNTHETASE"/>
    <property type="match status" value="1"/>
</dbReference>
<accession>D3Q4M7</accession>
<dbReference type="eggNOG" id="COG0132">
    <property type="taxonomic scope" value="Bacteria"/>
</dbReference>
<comment type="subunit">
    <text evidence="1">Homodimer.</text>
</comment>
<comment type="similarity">
    <text evidence="1">Belongs to the dethiobiotin synthetase family.</text>
</comment>
<dbReference type="AlphaFoldDB" id="D3Q4M7"/>
<keyword evidence="1" id="KW-0963">Cytoplasm</keyword>
<feature type="binding site" evidence="1">
    <location>
        <begin position="17"/>
        <end position="22"/>
    </location>
    <ligand>
        <name>ATP</name>
        <dbReference type="ChEBI" id="CHEBI:30616"/>
    </ligand>
</feature>
<feature type="binding site" evidence="1">
    <location>
        <position position="21"/>
    </location>
    <ligand>
        <name>Mg(2+)</name>
        <dbReference type="ChEBI" id="CHEBI:18420"/>
    </ligand>
</feature>
<organism evidence="2 3">
    <name type="scientific">Stackebrandtia nassauensis (strain DSM 44728 / CIP 108903 / NRRL B-16338 / NBRC 102104 / LLR-40K-21)</name>
    <dbReference type="NCBI Taxonomy" id="446470"/>
    <lineage>
        <taxon>Bacteria</taxon>
        <taxon>Bacillati</taxon>
        <taxon>Actinomycetota</taxon>
        <taxon>Actinomycetes</taxon>
        <taxon>Glycomycetales</taxon>
        <taxon>Glycomycetaceae</taxon>
        <taxon>Stackebrandtia</taxon>
    </lineage>
</organism>
<comment type="subcellular location">
    <subcellularLocation>
        <location evidence="1">Cytoplasm</location>
    </subcellularLocation>
</comment>
<evidence type="ECO:0000313" key="3">
    <source>
        <dbReference type="Proteomes" id="UP000000844"/>
    </source>
</evidence>
<dbReference type="Proteomes" id="UP000000844">
    <property type="component" value="Chromosome"/>
</dbReference>
<dbReference type="Pfam" id="PF13500">
    <property type="entry name" value="AAA_26"/>
    <property type="match status" value="1"/>
</dbReference>
<comment type="pathway">
    <text evidence="1">Cofactor biosynthesis; biotin biosynthesis; biotin from 7,8-diaminononanoate: step 1/2.</text>
</comment>
<keyword evidence="1" id="KW-0479">Metal-binding</keyword>
<feature type="active site" evidence="1">
    <location>
        <position position="42"/>
    </location>
</feature>
<comment type="function">
    <text evidence="1">Catalyzes a mechanistically unusual reaction, the ATP-dependent insertion of CO2 between the N7 and N8 nitrogen atoms of 7,8-diaminopelargonic acid (DAPA, also called 7,8-diammoniononanoate) to form a ureido ring.</text>
</comment>
<keyword evidence="1" id="KW-0093">Biotin biosynthesis</keyword>
<feature type="binding site" evidence="1">
    <location>
        <position position="46"/>
    </location>
    <ligand>
        <name>substrate</name>
    </ligand>
</feature>
<feature type="binding site" evidence="1">
    <location>
        <position position="108"/>
    </location>
    <ligand>
        <name>Mg(2+)</name>
        <dbReference type="ChEBI" id="CHEBI:18420"/>
    </ligand>
</feature>
<dbReference type="GO" id="GO:0004141">
    <property type="term" value="F:dethiobiotin synthase activity"/>
    <property type="evidence" value="ECO:0007669"/>
    <property type="project" value="UniProtKB-UniRule"/>
</dbReference>
<protein>
    <recommendedName>
        <fullName evidence="1">ATP-dependent dethiobiotin synthetase BioD</fullName>
        <ecNumber evidence="1">6.3.3.3</ecNumber>
    </recommendedName>
    <alternativeName>
        <fullName evidence="1">DTB synthetase</fullName>
        <shortName evidence="1">DTBS</shortName>
    </alternativeName>
    <alternativeName>
        <fullName evidence="1">Dethiobiotin synthase</fullName>
    </alternativeName>
</protein>
<comment type="cofactor">
    <cofactor evidence="1">
        <name>Mg(2+)</name>
        <dbReference type="ChEBI" id="CHEBI:18420"/>
    </cofactor>
</comment>
<dbReference type="GO" id="GO:0009102">
    <property type="term" value="P:biotin biosynthetic process"/>
    <property type="evidence" value="ECO:0007669"/>
    <property type="project" value="UniProtKB-UniRule"/>
</dbReference>
<dbReference type="GO" id="GO:0005524">
    <property type="term" value="F:ATP binding"/>
    <property type="evidence" value="ECO:0007669"/>
    <property type="project" value="UniProtKB-UniRule"/>
</dbReference>
<dbReference type="HOGENOM" id="CLU_072551_1_0_11"/>
<keyword evidence="1" id="KW-0067">ATP-binding</keyword>
<dbReference type="EMBL" id="CP001778">
    <property type="protein sequence ID" value="ADD40187.1"/>
    <property type="molecule type" value="Genomic_DNA"/>
</dbReference>
<dbReference type="KEGG" id="sna:Snas_0472"/>
<dbReference type="GO" id="GO:0005829">
    <property type="term" value="C:cytosol"/>
    <property type="evidence" value="ECO:0007669"/>
    <property type="project" value="TreeGrafter"/>
</dbReference>
<dbReference type="UniPathway" id="UPA00078">
    <property type="reaction ID" value="UER00161"/>
</dbReference>
<dbReference type="SUPFAM" id="SSF52540">
    <property type="entry name" value="P-loop containing nucleoside triphosphate hydrolases"/>
    <property type="match status" value="1"/>
</dbReference>
<comment type="caution">
    <text evidence="1">Lacks conserved residue(s) required for the propagation of feature annotation.</text>
</comment>